<dbReference type="PANTHER" id="PTHR20861:SF6">
    <property type="entry name" value="BETA-RIBOFURANOSYLPHENOL 5'-PHOSPHATE SYNTHASE"/>
    <property type="match status" value="1"/>
</dbReference>
<dbReference type="Proteomes" id="UP000326837">
    <property type="component" value="Chromosome"/>
</dbReference>
<dbReference type="EC" id="2.4.2.54" evidence="8"/>
<proteinExistence type="predicted"/>
<keyword evidence="1" id="KW-0028">Amino-acid biosynthesis</keyword>
<evidence type="ECO:0000256" key="3">
    <source>
        <dbReference type="ARBA" id="ARBA00022741"/>
    </source>
</evidence>
<evidence type="ECO:0000256" key="1">
    <source>
        <dbReference type="ARBA" id="ARBA00022605"/>
    </source>
</evidence>
<evidence type="ECO:0000256" key="2">
    <source>
        <dbReference type="ARBA" id="ARBA00022679"/>
    </source>
</evidence>
<dbReference type="GO" id="GO:0016301">
    <property type="term" value="F:kinase activity"/>
    <property type="evidence" value="ECO:0007669"/>
    <property type="project" value="UniProtKB-KW"/>
</dbReference>
<dbReference type="Pfam" id="PF00288">
    <property type="entry name" value="GHMP_kinases_N"/>
    <property type="match status" value="1"/>
</dbReference>
<dbReference type="PIRSF" id="PIRSF004884">
    <property type="entry name" value="Sugar_kin_arch"/>
    <property type="match status" value="1"/>
</dbReference>
<dbReference type="InterPro" id="IPR006204">
    <property type="entry name" value="GHMP_kinase_N_dom"/>
</dbReference>
<dbReference type="EMBL" id="AP021861">
    <property type="protein sequence ID" value="BBO33103.1"/>
    <property type="molecule type" value="Genomic_DNA"/>
</dbReference>
<evidence type="ECO:0000259" key="6">
    <source>
        <dbReference type="Pfam" id="PF00288"/>
    </source>
</evidence>
<dbReference type="InterPro" id="IPR020568">
    <property type="entry name" value="Ribosomal_Su5_D2-typ_SF"/>
</dbReference>
<feature type="domain" description="GHMP kinase N-terminal" evidence="6">
    <location>
        <begin position="81"/>
        <end position="141"/>
    </location>
</feature>
<dbReference type="AlphaFoldDB" id="A0A5K7XFU1"/>
<dbReference type="Gene3D" id="3.30.230.10">
    <property type="match status" value="1"/>
</dbReference>
<dbReference type="Gene3D" id="3.30.70.890">
    <property type="entry name" value="GHMP kinase, C-terminal domain"/>
    <property type="match status" value="1"/>
</dbReference>
<keyword evidence="9" id="KW-1185">Reference proteome</keyword>
<keyword evidence="3" id="KW-0547">Nucleotide-binding</keyword>
<sequence>MSVTISTPSRLHFGLLRFEQTDGPSFGGLGMMIAEPRCTLRLATSTEWQATGPDAERALAHARQSLEHLVAAGQRPAGAYQQTPQALHIEVLDSIPPHQGLGSGTQLALAVAAGVRSLYDLAPASAEDLAAMVGRGRRSAIGCHGFLQGGLLYELGSLPNEPLGRLAQRVEVPAEWRVILVAASTSAGLSGEPEVSAFGQLPPVPAATTARLAQLAEQSILPATWNRDLTSFGEALFEYGRLAGECFASVQGGPYASAEIAACVETLRSLGVRGVGQSSWGPTVFAFAADEAHADEIVTRMRAMTAWQGHAMQITRADNRGATIDSAAV</sequence>
<evidence type="ECO:0000256" key="4">
    <source>
        <dbReference type="ARBA" id="ARBA00022777"/>
    </source>
</evidence>
<dbReference type="InterPro" id="IPR013750">
    <property type="entry name" value="GHMP_kinase_C_dom"/>
</dbReference>
<dbReference type="NCBIfam" id="TIGR00144">
    <property type="entry name" value="beta_RFAP_syn"/>
    <property type="match status" value="1"/>
</dbReference>
<accession>A0A5K7XFU1</accession>
<evidence type="ECO:0000313" key="8">
    <source>
        <dbReference type="EMBL" id="BBO33103.1"/>
    </source>
</evidence>
<dbReference type="GO" id="GO:0043793">
    <property type="term" value="F:beta-ribofuranosylaminobenzene 5'-phosphate synthase activity"/>
    <property type="evidence" value="ECO:0007669"/>
    <property type="project" value="UniProtKB-EC"/>
</dbReference>
<feature type="domain" description="GHMP kinase C-terminal" evidence="7">
    <location>
        <begin position="226"/>
        <end position="303"/>
    </location>
</feature>
<organism evidence="8 9">
    <name type="scientific">Lacipirellula parvula</name>
    <dbReference type="NCBI Taxonomy" id="2650471"/>
    <lineage>
        <taxon>Bacteria</taxon>
        <taxon>Pseudomonadati</taxon>
        <taxon>Planctomycetota</taxon>
        <taxon>Planctomycetia</taxon>
        <taxon>Pirellulales</taxon>
        <taxon>Lacipirellulaceae</taxon>
        <taxon>Lacipirellula</taxon>
    </lineage>
</organism>
<name>A0A5K7XFU1_9BACT</name>
<keyword evidence="8" id="KW-0328">Glycosyltransferase</keyword>
<dbReference type="PANTHER" id="PTHR20861">
    <property type="entry name" value="HOMOSERINE/4-DIPHOSPHOCYTIDYL-2-C-METHYL-D-ERYTHRITOL KINASE"/>
    <property type="match status" value="1"/>
</dbReference>
<dbReference type="InterPro" id="IPR014721">
    <property type="entry name" value="Ribsml_uS5_D2-typ_fold_subgr"/>
</dbReference>
<dbReference type="Pfam" id="PF08544">
    <property type="entry name" value="GHMP_kinases_C"/>
    <property type="match status" value="1"/>
</dbReference>
<keyword evidence="2 8" id="KW-0808">Transferase</keyword>
<keyword evidence="4" id="KW-0418">Kinase</keyword>
<evidence type="ECO:0000313" key="9">
    <source>
        <dbReference type="Proteomes" id="UP000326837"/>
    </source>
</evidence>
<evidence type="ECO:0000259" key="7">
    <source>
        <dbReference type="Pfam" id="PF08544"/>
    </source>
</evidence>
<dbReference type="GO" id="GO:0008652">
    <property type="term" value="P:amino acid biosynthetic process"/>
    <property type="evidence" value="ECO:0007669"/>
    <property type="project" value="UniProtKB-KW"/>
</dbReference>
<evidence type="ECO:0000256" key="5">
    <source>
        <dbReference type="ARBA" id="ARBA00022840"/>
    </source>
</evidence>
<dbReference type="KEGG" id="lpav:PLANPX_2715"/>
<dbReference type="InterPro" id="IPR036554">
    <property type="entry name" value="GHMP_kinase_C_sf"/>
</dbReference>
<protein>
    <submittedName>
        <fullName evidence="8">Beta-ribofuranosylaminobenzene 5'-phosphate synthase</fullName>
        <ecNumber evidence="8">2.4.2.54</ecNumber>
    </submittedName>
</protein>
<dbReference type="InterPro" id="IPR004422">
    <property type="entry name" value="RFAP_synthase"/>
</dbReference>
<reference evidence="9" key="1">
    <citation type="submission" date="2019-10" db="EMBL/GenBank/DDBJ databases">
        <title>Lacipirellula parvula gen. nov., sp. nov., representing a lineage of planctomycetes widespread in freshwater anoxic habitats, and description of the family Lacipirellulaceae.</title>
        <authorList>
            <person name="Dedysh S.N."/>
            <person name="Kulichevskaya I.S."/>
            <person name="Beletsky A.V."/>
            <person name="Rakitin A.L."/>
            <person name="Mardanov A.V."/>
            <person name="Ivanova A.A."/>
            <person name="Saltykova V.X."/>
            <person name="Rijpstra W.I.C."/>
            <person name="Sinninghe Damste J.S."/>
            <person name="Ravin N.V."/>
        </authorList>
    </citation>
    <scope>NUCLEOTIDE SEQUENCE [LARGE SCALE GENOMIC DNA]</scope>
    <source>
        <strain evidence="9">PX69</strain>
    </source>
</reference>
<keyword evidence="5" id="KW-0067">ATP-binding</keyword>
<dbReference type="GO" id="GO:0005524">
    <property type="term" value="F:ATP binding"/>
    <property type="evidence" value="ECO:0007669"/>
    <property type="project" value="UniProtKB-KW"/>
</dbReference>
<dbReference type="SUPFAM" id="SSF54211">
    <property type="entry name" value="Ribosomal protein S5 domain 2-like"/>
    <property type="match status" value="1"/>
</dbReference>
<gene>
    <name evidence="8" type="ORF">PLANPX_2715</name>
</gene>